<dbReference type="OrthoDB" id="103681at2157"/>
<dbReference type="EMBL" id="CP015106">
    <property type="protein sequence ID" value="ASJ14847.1"/>
    <property type="molecule type" value="Genomic_DNA"/>
</dbReference>
<feature type="transmembrane region" description="Helical" evidence="6">
    <location>
        <begin position="97"/>
        <end position="118"/>
    </location>
</feature>
<gene>
    <name evidence="8" type="ORF">A3L10_06735</name>
</gene>
<dbReference type="AlphaFoldDB" id="A0A2Z2N1J6"/>
<dbReference type="Proteomes" id="UP000250085">
    <property type="component" value="Chromosome"/>
</dbReference>
<reference evidence="8 9" key="1">
    <citation type="submission" date="2016-04" db="EMBL/GenBank/DDBJ databases">
        <title>Complete genome sequence of Thermococcus radiotolerans type strain EJ2.</title>
        <authorList>
            <person name="Oger P.M."/>
        </authorList>
    </citation>
    <scope>NUCLEOTIDE SEQUENCE [LARGE SCALE GENOMIC DNA]</scope>
    <source>
        <strain evidence="8 9">EJ2</strain>
    </source>
</reference>
<dbReference type="Pfam" id="PF04024">
    <property type="entry name" value="PspC"/>
    <property type="match status" value="1"/>
</dbReference>
<evidence type="ECO:0000256" key="1">
    <source>
        <dbReference type="ARBA" id="ARBA00004162"/>
    </source>
</evidence>
<dbReference type="PANTHER" id="PTHR33885">
    <property type="entry name" value="PHAGE SHOCK PROTEIN C"/>
    <property type="match status" value="1"/>
</dbReference>
<keyword evidence="5 6" id="KW-0472">Membrane</keyword>
<accession>A0A2Z2N1J6</accession>
<dbReference type="GeneID" id="33328529"/>
<sequence length="144" mass="15443">MARKLTRSRKDRILLGVLGGIAEHLDVDPTLVRIIFAVLFVSNPVAMGLLYFIVALIIPEEGEEGEEKPLGDKITELVDETGERLGEVFSGSENSKALAIVLIILGAILLAGPFFPLVMPVVDPKTALAVVFLVIGIILLVKGD</sequence>
<evidence type="ECO:0000259" key="7">
    <source>
        <dbReference type="Pfam" id="PF04024"/>
    </source>
</evidence>
<dbReference type="PANTHER" id="PTHR33885:SF3">
    <property type="entry name" value="PHAGE SHOCK PROTEIN C"/>
    <property type="match status" value="1"/>
</dbReference>
<dbReference type="InterPro" id="IPR052027">
    <property type="entry name" value="PspC"/>
</dbReference>
<feature type="domain" description="Phage shock protein PspC N-terminal" evidence="7">
    <location>
        <begin position="3"/>
        <end position="61"/>
    </location>
</feature>
<keyword evidence="2" id="KW-1003">Cell membrane</keyword>
<dbReference type="KEGG" id="trl:A3L10_06735"/>
<keyword evidence="9" id="KW-1185">Reference proteome</keyword>
<feature type="transmembrane region" description="Helical" evidence="6">
    <location>
        <begin position="124"/>
        <end position="141"/>
    </location>
</feature>
<evidence type="ECO:0000256" key="2">
    <source>
        <dbReference type="ARBA" id="ARBA00022475"/>
    </source>
</evidence>
<protein>
    <submittedName>
        <fullName evidence="8">Transcriptional regulator</fullName>
    </submittedName>
</protein>
<evidence type="ECO:0000256" key="3">
    <source>
        <dbReference type="ARBA" id="ARBA00022692"/>
    </source>
</evidence>
<feature type="transmembrane region" description="Helical" evidence="6">
    <location>
        <begin position="32"/>
        <end position="58"/>
    </location>
</feature>
<evidence type="ECO:0000256" key="4">
    <source>
        <dbReference type="ARBA" id="ARBA00022989"/>
    </source>
</evidence>
<dbReference type="GO" id="GO:0005886">
    <property type="term" value="C:plasma membrane"/>
    <property type="evidence" value="ECO:0007669"/>
    <property type="project" value="UniProtKB-SubCell"/>
</dbReference>
<comment type="subcellular location">
    <subcellularLocation>
        <location evidence="1">Cell membrane</location>
        <topology evidence="1">Single-pass membrane protein</topology>
    </subcellularLocation>
</comment>
<name>A0A2Z2N1J6_9EURY</name>
<keyword evidence="3 6" id="KW-0812">Transmembrane</keyword>
<organism evidence="8 9">
    <name type="scientific">Thermococcus radiotolerans</name>
    <dbReference type="NCBI Taxonomy" id="187880"/>
    <lineage>
        <taxon>Archaea</taxon>
        <taxon>Methanobacteriati</taxon>
        <taxon>Methanobacteriota</taxon>
        <taxon>Thermococci</taxon>
        <taxon>Thermococcales</taxon>
        <taxon>Thermococcaceae</taxon>
        <taxon>Thermococcus</taxon>
    </lineage>
</organism>
<dbReference type="InterPro" id="IPR007168">
    <property type="entry name" value="Phageshock_PspC_N"/>
</dbReference>
<dbReference type="RefSeq" id="WP_088866919.1">
    <property type="nucleotide sequence ID" value="NZ_CP015106.1"/>
</dbReference>
<evidence type="ECO:0000313" key="8">
    <source>
        <dbReference type="EMBL" id="ASJ14847.1"/>
    </source>
</evidence>
<proteinExistence type="predicted"/>
<evidence type="ECO:0000313" key="9">
    <source>
        <dbReference type="Proteomes" id="UP000250085"/>
    </source>
</evidence>
<evidence type="ECO:0000256" key="5">
    <source>
        <dbReference type="ARBA" id="ARBA00023136"/>
    </source>
</evidence>
<evidence type="ECO:0000256" key="6">
    <source>
        <dbReference type="SAM" id="Phobius"/>
    </source>
</evidence>
<keyword evidence="4 6" id="KW-1133">Transmembrane helix</keyword>